<evidence type="ECO:0000256" key="1">
    <source>
        <dbReference type="ARBA" id="ARBA00004651"/>
    </source>
</evidence>
<feature type="transmembrane region" description="Helical" evidence="8">
    <location>
        <begin position="7"/>
        <end position="29"/>
    </location>
</feature>
<feature type="transmembrane region" description="Helical" evidence="8">
    <location>
        <begin position="131"/>
        <end position="153"/>
    </location>
</feature>
<reference evidence="10 11" key="1">
    <citation type="journal article" date="2022" name="Int. J. Syst. Evol. Microbiol.">
        <title>Neobacillus kokaensis sp. nov., isolated from soil.</title>
        <authorList>
            <person name="Yuki K."/>
            <person name="Matsubara H."/>
            <person name="Yamaguchi S."/>
        </authorList>
    </citation>
    <scope>NUCLEOTIDE SEQUENCE [LARGE SCALE GENOMIC DNA]</scope>
    <source>
        <strain evidence="10 11">LOB 377</strain>
    </source>
</reference>
<dbReference type="InterPro" id="IPR005829">
    <property type="entry name" value="Sugar_transporter_CS"/>
</dbReference>
<feature type="transmembrane region" description="Helical" evidence="8">
    <location>
        <begin position="41"/>
        <end position="60"/>
    </location>
</feature>
<comment type="caution">
    <text evidence="10">The sequence shown here is derived from an EMBL/GenBank/DDBJ whole genome shotgun (WGS) entry which is preliminary data.</text>
</comment>
<evidence type="ECO:0000256" key="6">
    <source>
        <dbReference type="ARBA" id="ARBA00022989"/>
    </source>
</evidence>
<comment type="subcellular location">
    <subcellularLocation>
        <location evidence="1">Cell membrane</location>
        <topology evidence="1">Multi-pass membrane protein</topology>
    </subcellularLocation>
</comment>
<dbReference type="CDD" id="cd17325">
    <property type="entry name" value="MFS_MdtG_SLC18_like"/>
    <property type="match status" value="1"/>
</dbReference>
<dbReference type="InterPro" id="IPR050189">
    <property type="entry name" value="MFS_Efflux_Transporters"/>
</dbReference>
<feature type="transmembrane region" description="Helical" evidence="8">
    <location>
        <begin position="72"/>
        <end position="95"/>
    </location>
</feature>
<name>A0ABQ3N4E3_9BACI</name>
<evidence type="ECO:0000256" key="3">
    <source>
        <dbReference type="ARBA" id="ARBA00022448"/>
    </source>
</evidence>
<feature type="transmembrane region" description="Helical" evidence="8">
    <location>
        <begin position="366"/>
        <end position="386"/>
    </location>
</feature>
<proteinExistence type="inferred from homology"/>
<accession>A0ABQ3N4E3</accession>
<dbReference type="PROSITE" id="PS50850">
    <property type="entry name" value="MFS"/>
    <property type="match status" value="1"/>
</dbReference>
<evidence type="ECO:0000313" key="11">
    <source>
        <dbReference type="Proteomes" id="UP000637074"/>
    </source>
</evidence>
<evidence type="ECO:0000256" key="4">
    <source>
        <dbReference type="ARBA" id="ARBA00022475"/>
    </source>
</evidence>
<dbReference type="PANTHER" id="PTHR43124:SF3">
    <property type="entry name" value="CHLORAMPHENICOL EFFLUX PUMP RV0191"/>
    <property type="match status" value="1"/>
</dbReference>
<dbReference type="Gene3D" id="1.20.1250.20">
    <property type="entry name" value="MFS general substrate transporter like domains"/>
    <property type="match status" value="1"/>
</dbReference>
<dbReference type="InterPro" id="IPR036259">
    <property type="entry name" value="MFS_trans_sf"/>
</dbReference>
<dbReference type="InterPro" id="IPR001958">
    <property type="entry name" value="Tet-R_TetA/multi-R_MdtG-like"/>
</dbReference>
<evidence type="ECO:0000256" key="2">
    <source>
        <dbReference type="ARBA" id="ARBA00007520"/>
    </source>
</evidence>
<evidence type="ECO:0000256" key="8">
    <source>
        <dbReference type="SAM" id="Phobius"/>
    </source>
</evidence>
<dbReference type="Pfam" id="PF07690">
    <property type="entry name" value="MFS_1"/>
    <property type="match status" value="2"/>
</dbReference>
<dbReference type="InterPro" id="IPR011701">
    <property type="entry name" value="MFS"/>
</dbReference>
<feature type="transmembrane region" description="Helical" evidence="8">
    <location>
        <begin position="101"/>
        <end position="119"/>
    </location>
</feature>
<keyword evidence="7 8" id="KW-0472">Membrane</keyword>
<dbReference type="PROSITE" id="PS00216">
    <property type="entry name" value="SUGAR_TRANSPORT_1"/>
    <property type="match status" value="1"/>
</dbReference>
<evidence type="ECO:0000313" key="10">
    <source>
        <dbReference type="EMBL" id="GHH98863.1"/>
    </source>
</evidence>
<keyword evidence="4" id="KW-1003">Cell membrane</keyword>
<evidence type="ECO:0000259" key="9">
    <source>
        <dbReference type="PROSITE" id="PS50850"/>
    </source>
</evidence>
<feature type="domain" description="Major facilitator superfamily (MFS) profile" evidence="9">
    <location>
        <begin position="6"/>
        <end position="390"/>
    </location>
</feature>
<protein>
    <submittedName>
        <fullName evidence="10">Multidrug resistance protein 2</fullName>
    </submittedName>
</protein>
<keyword evidence="6 8" id="KW-1133">Transmembrane helix</keyword>
<dbReference type="EMBL" id="BNDS01000009">
    <property type="protein sequence ID" value="GHH98863.1"/>
    <property type="molecule type" value="Genomic_DNA"/>
</dbReference>
<dbReference type="Proteomes" id="UP000637074">
    <property type="component" value="Unassembled WGS sequence"/>
</dbReference>
<comment type="similarity">
    <text evidence="2">Belongs to the major facilitator superfamily. TCR/Tet family.</text>
</comment>
<dbReference type="RefSeq" id="WP_191273095.1">
    <property type="nucleotide sequence ID" value="NZ_BNDS01000009.1"/>
</dbReference>
<gene>
    <name evidence="10" type="primary">blt</name>
    <name evidence="10" type="ORF">AM1BK_24060</name>
</gene>
<evidence type="ECO:0000256" key="7">
    <source>
        <dbReference type="ARBA" id="ARBA00023136"/>
    </source>
</evidence>
<feature type="transmembrane region" description="Helical" evidence="8">
    <location>
        <begin position="213"/>
        <end position="237"/>
    </location>
</feature>
<keyword evidence="5 8" id="KW-0812">Transmembrane</keyword>
<evidence type="ECO:0000256" key="5">
    <source>
        <dbReference type="ARBA" id="ARBA00022692"/>
    </source>
</evidence>
<keyword evidence="3" id="KW-0813">Transport</keyword>
<dbReference type="PRINTS" id="PR01035">
    <property type="entry name" value="TCRTETA"/>
</dbReference>
<dbReference type="PANTHER" id="PTHR43124">
    <property type="entry name" value="PURINE EFFLUX PUMP PBUE"/>
    <property type="match status" value="1"/>
</dbReference>
<dbReference type="SUPFAM" id="SSF103473">
    <property type="entry name" value="MFS general substrate transporter"/>
    <property type="match status" value="1"/>
</dbReference>
<sequence>MTSKSAFPFLLIYMFLAMLGIGLVIPILPELLKEFGANGKAAGYLVSAFGLTQFLFSPIAGYFSDRYGRKPMIVIGLCMFAISNLVAATAGHFSFLVAARLIGGMGSAALVPSIMAYIVDITTEQQRTRAMSFLGASMSSGFIIGPGLGGFLAEFGTRAPFFVSAGIGMVAVVCSTLLLTESQSIEIRLMRLHSNPKRENIFLQLAQSVRSRYFILLFMIFALTFGLAHFEAIFPLFVTQSYGFTIREISVLFMVCSLIGTFNQVMLTSRLIQRFGEKPIISSMLLLSAVSLVFLLFSGNFFYVMVITMFFFTFNNILRPAINTLLSKEAGDEQGFVSGLNNAYMSLGQIFGPILAGLLFDIHINLPYLFGAFVLLVSTFVSVKWLRSSSGAIYQENKVLEVSK</sequence>
<feature type="transmembrane region" description="Helical" evidence="8">
    <location>
        <begin position="159"/>
        <end position="180"/>
    </location>
</feature>
<organism evidence="10 11">
    <name type="scientific">Neobacillus kokaensis</name>
    <dbReference type="NCBI Taxonomy" id="2759023"/>
    <lineage>
        <taxon>Bacteria</taxon>
        <taxon>Bacillati</taxon>
        <taxon>Bacillota</taxon>
        <taxon>Bacilli</taxon>
        <taxon>Bacillales</taxon>
        <taxon>Bacillaceae</taxon>
        <taxon>Neobacillus</taxon>
    </lineage>
</organism>
<keyword evidence="11" id="KW-1185">Reference proteome</keyword>
<dbReference type="InterPro" id="IPR020846">
    <property type="entry name" value="MFS_dom"/>
</dbReference>
<feature type="transmembrane region" description="Helical" evidence="8">
    <location>
        <begin position="279"/>
        <end position="297"/>
    </location>
</feature>
<feature type="transmembrane region" description="Helical" evidence="8">
    <location>
        <begin position="249"/>
        <end position="267"/>
    </location>
</feature>